<evidence type="ECO:0000313" key="5">
    <source>
        <dbReference type="Proteomes" id="UP000236729"/>
    </source>
</evidence>
<evidence type="ECO:0008006" key="6">
    <source>
        <dbReference type="Google" id="ProtNLM"/>
    </source>
</evidence>
<accession>A0A1H6EJG8</accession>
<keyword evidence="1" id="KW-0732">Signal</keyword>
<reference evidence="4 5" key="2">
    <citation type="submission" date="2016-10" db="EMBL/GenBank/DDBJ databases">
        <authorList>
            <person name="Varghese N."/>
            <person name="Submissions S."/>
        </authorList>
    </citation>
    <scope>NUCLEOTIDE SEQUENCE [LARGE SCALE GENOMIC DNA]</scope>
    <source>
        <strain evidence="5">ATCC 20501</strain>
        <strain evidence="3 4">CGMCC 4.3529</strain>
    </source>
</reference>
<dbReference type="EMBL" id="FNVB01000013">
    <property type="protein sequence ID" value="SEG97126.1"/>
    <property type="molecule type" value="Genomic_DNA"/>
</dbReference>
<protein>
    <recommendedName>
        <fullName evidence="6">Secreted protein</fullName>
    </recommendedName>
</protein>
<dbReference type="AlphaFoldDB" id="A0A1H6EJG8"/>
<name>A0A1H6EJG8_9PSEU</name>
<dbReference type="Proteomes" id="UP000199690">
    <property type="component" value="Unassembled WGS sequence"/>
</dbReference>
<feature type="signal peptide" evidence="1">
    <location>
        <begin position="1"/>
        <end position="28"/>
    </location>
</feature>
<evidence type="ECO:0000256" key="1">
    <source>
        <dbReference type="SAM" id="SignalP"/>
    </source>
</evidence>
<feature type="chain" id="PRO_5030028768" description="Secreted protein" evidence="1">
    <location>
        <begin position="29"/>
        <end position="279"/>
    </location>
</feature>
<evidence type="ECO:0000313" key="3">
    <source>
        <dbReference type="EMBL" id="SFE66795.1"/>
    </source>
</evidence>
<sequence length="279" mass="28449">MRPWTTRTVQAAVVAAGFAAVGTGAASAAETTDLPKPDLSSIPDQVGFTAPVNACQMQKGAGFNPVKAPCADAQLHASSPNLVKQVGVDIITTGHGVAGELRDGRPLLAPGKPNQVLSHVFAEGNRLTGMTKTRPTVGVSAAPEHLGVLHQRTPNATLLDAEVGPRKPDHQGVSAVDTAVDATAVQGFEAEPVASPVGVVMPTLARNPLNAPGRPMPLPKPAELLPAVGKIPPVAELDKGLGGGAGELSNQLTSRVPEKPVHQITGVLYPTVGKVADAL</sequence>
<accession>A0A1I2CFB3</accession>
<proteinExistence type="predicted"/>
<reference evidence="2" key="1">
    <citation type="submission" date="2016-10" db="EMBL/GenBank/DDBJ databases">
        <authorList>
            <person name="de Groot N.N."/>
        </authorList>
    </citation>
    <scope>NUCLEOTIDE SEQUENCE [LARGE SCALE GENOMIC DNA]</scope>
    <source>
        <strain evidence="2">ATCC 20501</strain>
    </source>
</reference>
<organism evidence="2 5">
    <name type="scientific">Saccharopolyspora kobensis</name>
    <dbReference type="NCBI Taxonomy" id="146035"/>
    <lineage>
        <taxon>Bacteria</taxon>
        <taxon>Bacillati</taxon>
        <taxon>Actinomycetota</taxon>
        <taxon>Actinomycetes</taxon>
        <taxon>Pseudonocardiales</taxon>
        <taxon>Pseudonocardiaceae</taxon>
        <taxon>Saccharopolyspora</taxon>
    </lineage>
</organism>
<dbReference type="Proteomes" id="UP000236729">
    <property type="component" value="Unassembled WGS sequence"/>
</dbReference>
<gene>
    <name evidence="2" type="ORF">SAMN02982929_06652</name>
    <name evidence="3" type="ORF">SAMN05216506_113108</name>
</gene>
<dbReference type="EMBL" id="FOME01000013">
    <property type="protein sequence ID" value="SFE66795.1"/>
    <property type="molecule type" value="Genomic_DNA"/>
</dbReference>
<evidence type="ECO:0000313" key="2">
    <source>
        <dbReference type="EMBL" id="SEG97126.1"/>
    </source>
</evidence>
<evidence type="ECO:0000313" key="4">
    <source>
        <dbReference type="Proteomes" id="UP000199690"/>
    </source>
</evidence>
<keyword evidence="4" id="KW-1185">Reference proteome</keyword>